<organism evidence="1">
    <name type="scientific">Timema monikensis</name>
    <dbReference type="NCBI Taxonomy" id="170555"/>
    <lineage>
        <taxon>Eukaryota</taxon>
        <taxon>Metazoa</taxon>
        <taxon>Ecdysozoa</taxon>
        <taxon>Arthropoda</taxon>
        <taxon>Hexapoda</taxon>
        <taxon>Insecta</taxon>
        <taxon>Pterygota</taxon>
        <taxon>Neoptera</taxon>
        <taxon>Polyneoptera</taxon>
        <taxon>Phasmatodea</taxon>
        <taxon>Timematodea</taxon>
        <taxon>Timematoidea</taxon>
        <taxon>Timematidae</taxon>
        <taxon>Timema</taxon>
    </lineage>
</organism>
<dbReference type="EMBL" id="OB792891">
    <property type="protein sequence ID" value="CAD7425146.1"/>
    <property type="molecule type" value="Genomic_DNA"/>
</dbReference>
<proteinExistence type="predicted"/>
<reference evidence="1" key="1">
    <citation type="submission" date="2020-11" db="EMBL/GenBank/DDBJ databases">
        <authorList>
            <person name="Tran Van P."/>
        </authorList>
    </citation>
    <scope>NUCLEOTIDE SEQUENCE</scope>
</reference>
<protein>
    <submittedName>
        <fullName evidence="1">Uncharacterized protein</fullName>
    </submittedName>
</protein>
<sequence>MKNSSKYNTDFLIVTMFTNMIKDKTPKVENYKIIFMFNISKLLSLKTNKSSLNIRECSGNKIYFFC</sequence>
<gene>
    <name evidence="1" type="ORF">TMSB3V08_LOCUS2063</name>
</gene>
<dbReference type="AlphaFoldDB" id="A0A7R9HJZ9"/>
<evidence type="ECO:0000313" key="1">
    <source>
        <dbReference type="EMBL" id="CAD7425146.1"/>
    </source>
</evidence>
<accession>A0A7R9HJZ9</accession>
<name>A0A7R9HJZ9_9NEOP</name>